<dbReference type="AlphaFoldDB" id="A0AAW0DLS3"/>
<sequence>MAARSQLGAVASESESPQRKRRGRNRSPSAAAETGKPKRHCGPNSPGNGSSASATVASLSALQLKVEPRVLKPHPCTTPELLTEREDISRFTCVFLVDEIPPNYPYLPFHNGKLETLVKLRTKHQIPFQCFCGPDPPEDVCGAALGDLYVAPSTSTLYAYLASEDELFEEGAWKPWKASTNTGDLDGFLPHPHFPERYLWTINGFSWNTLDNLRQNMLKQLLPASDAPEVIDVDAYTKLLVEKTLIEAKKMNEEYQRLLDKCAPKKKPKQTLSGKIAVLEEANRALAVAAQAHSTEMAALVQSLAGQVDTVACLKDANGALTASLGQSSESIVQLNAEKVALSTELCRLRAEIEELRDGQAKLTTLLDEERVAAIDTEAERVSVSATLADISQENISLKDLLNERGETIARLDAEKLAMSTAVEGMTAELANAKTLLDTRGATLRRVENEKFILSMTVEELVEDNKAVREALERERDSSPEDLIQHSSPRFDIKMAANDHINNAILQLQENFARERLDWAAELRAAETSIQGLRSTAKVLLAEIDRNTSGAQACISSQQERITFLEKKLAQH</sequence>
<keyword evidence="3" id="KW-1185">Reference proteome</keyword>
<gene>
    <name evidence="2" type="ORF">R3P38DRAFT_2851569</name>
</gene>
<evidence type="ECO:0000256" key="1">
    <source>
        <dbReference type="SAM" id="MobiDB-lite"/>
    </source>
</evidence>
<dbReference type="EMBL" id="JAWWNJ010000006">
    <property type="protein sequence ID" value="KAK7053686.1"/>
    <property type="molecule type" value="Genomic_DNA"/>
</dbReference>
<evidence type="ECO:0000313" key="2">
    <source>
        <dbReference type="EMBL" id="KAK7053686.1"/>
    </source>
</evidence>
<name>A0AAW0DLS3_9AGAR</name>
<protein>
    <submittedName>
        <fullName evidence="2">Uncharacterized protein</fullName>
    </submittedName>
</protein>
<feature type="region of interest" description="Disordered" evidence="1">
    <location>
        <begin position="1"/>
        <end position="54"/>
    </location>
</feature>
<feature type="compositionally biased region" description="Low complexity" evidence="1">
    <location>
        <begin position="42"/>
        <end position="54"/>
    </location>
</feature>
<organism evidence="2 3">
    <name type="scientific">Favolaschia claudopus</name>
    <dbReference type="NCBI Taxonomy" id="2862362"/>
    <lineage>
        <taxon>Eukaryota</taxon>
        <taxon>Fungi</taxon>
        <taxon>Dikarya</taxon>
        <taxon>Basidiomycota</taxon>
        <taxon>Agaricomycotina</taxon>
        <taxon>Agaricomycetes</taxon>
        <taxon>Agaricomycetidae</taxon>
        <taxon>Agaricales</taxon>
        <taxon>Marasmiineae</taxon>
        <taxon>Mycenaceae</taxon>
        <taxon>Favolaschia</taxon>
    </lineage>
</organism>
<accession>A0AAW0DLS3</accession>
<evidence type="ECO:0000313" key="3">
    <source>
        <dbReference type="Proteomes" id="UP001362999"/>
    </source>
</evidence>
<comment type="caution">
    <text evidence="2">The sequence shown here is derived from an EMBL/GenBank/DDBJ whole genome shotgun (WGS) entry which is preliminary data.</text>
</comment>
<reference evidence="2 3" key="1">
    <citation type="journal article" date="2024" name="J Genomics">
        <title>Draft genome sequencing and assembly of Favolaschia claudopus CIRM-BRFM 2984 isolated from oak limbs.</title>
        <authorList>
            <person name="Navarro D."/>
            <person name="Drula E."/>
            <person name="Chaduli D."/>
            <person name="Cazenave R."/>
            <person name="Ahrendt S."/>
            <person name="Wang J."/>
            <person name="Lipzen A."/>
            <person name="Daum C."/>
            <person name="Barry K."/>
            <person name="Grigoriev I.V."/>
            <person name="Favel A."/>
            <person name="Rosso M.N."/>
            <person name="Martin F."/>
        </authorList>
    </citation>
    <scope>NUCLEOTIDE SEQUENCE [LARGE SCALE GENOMIC DNA]</scope>
    <source>
        <strain evidence="2 3">CIRM-BRFM 2984</strain>
    </source>
</reference>
<proteinExistence type="predicted"/>
<dbReference type="Proteomes" id="UP001362999">
    <property type="component" value="Unassembled WGS sequence"/>
</dbReference>